<organism evidence="2 3">
    <name type="scientific">Mesorhizobium opportunistum (strain LMG 24607 / HAMBI 3007 / WSM2075)</name>
    <dbReference type="NCBI Taxonomy" id="536019"/>
    <lineage>
        <taxon>Bacteria</taxon>
        <taxon>Pseudomonadati</taxon>
        <taxon>Pseudomonadota</taxon>
        <taxon>Alphaproteobacteria</taxon>
        <taxon>Hyphomicrobiales</taxon>
        <taxon>Phyllobacteriaceae</taxon>
        <taxon>Mesorhizobium</taxon>
    </lineage>
</organism>
<dbReference type="GO" id="GO:0003677">
    <property type="term" value="F:DNA binding"/>
    <property type="evidence" value="ECO:0007669"/>
    <property type="project" value="InterPro"/>
</dbReference>
<dbReference type="KEGG" id="mop:Mesop_6239"/>
<evidence type="ECO:0000313" key="2">
    <source>
        <dbReference type="EMBL" id="AEH90627.1"/>
    </source>
</evidence>
<dbReference type="CDD" id="cd00093">
    <property type="entry name" value="HTH_XRE"/>
    <property type="match status" value="1"/>
</dbReference>
<feature type="domain" description="HTH cro/C1-type" evidence="1">
    <location>
        <begin position="50"/>
        <end position="81"/>
    </location>
</feature>
<dbReference type="HOGENOM" id="CLU_153788_2_0_5"/>
<dbReference type="PROSITE" id="PS50943">
    <property type="entry name" value="HTH_CROC1"/>
    <property type="match status" value="1"/>
</dbReference>
<evidence type="ECO:0000313" key="3">
    <source>
        <dbReference type="Proteomes" id="UP000001623"/>
    </source>
</evidence>
<dbReference type="Gene3D" id="1.10.260.40">
    <property type="entry name" value="lambda repressor-like DNA-binding domains"/>
    <property type="match status" value="1"/>
</dbReference>
<dbReference type="STRING" id="536019.Mesop_6239"/>
<reference evidence="2 3" key="1">
    <citation type="submission" date="2010-10" db="EMBL/GenBank/DDBJ databases">
        <title>Complete sequence of Mesorhizobium opportunistum WSM2075.</title>
        <authorList>
            <consortium name="US DOE Joint Genome Institute"/>
            <person name="Lucas S."/>
            <person name="Copeland A."/>
            <person name="Lapidus A."/>
            <person name="Cheng J.-F."/>
            <person name="Bruce D."/>
            <person name="Goodwin L."/>
            <person name="Pitluck S."/>
            <person name="Chertkov O."/>
            <person name="Misra M."/>
            <person name="Detter J.C."/>
            <person name="Han C."/>
            <person name="Tapia R."/>
            <person name="Land M."/>
            <person name="Hauser L."/>
            <person name="Kyrpides N."/>
            <person name="Ovchinnikova G."/>
            <person name="Mavrommatis K.M."/>
            <person name="Tiwari R.P."/>
            <person name="Howieson J.G."/>
            <person name="O'Hara G.W."/>
            <person name="Nandasena K.G."/>
            <person name="Woyke T."/>
        </authorList>
    </citation>
    <scope>NUCLEOTIDE SEQUENCE [LARGE SCALE GENOMIC DNA]</scope>
    <source>
        <strain evidence="3">LMG 24607 / HAMBI 3007 / WSM2075</strain>
    </source>
</reference>
<protein>
    <submittedName>
        <fullName evidence="2">Transcriptional regulator, XRE family</fullName>
    </submittedName>
</protein>
<gene>
    <name evidence="2" type="ordered locus">Mesop_6239</name>
</gene>
<dbReference type="SUPFAM" id="SSF47413">
    <property type="entry name" value="lambda repressor-like DNA-binding domains"/>
    <property type="match status" value="1"/>
</dbReference>
<dbReference type="AlphaFoldDB" id="F7Y2T8"/>
<dbReference type="InterPro" id="IPR001387">
    <property type="entry name" value="Cro/C1-type_HTH"/>
</dbReference>
<dbReference type="eggNOG" id="COG1813">
    <property type="taxonomic scope" value="Bacteria"/>
</dbReference>
<dbReference type="EMBL" id="CP002279">
    <property type="protein sequence ID" value="AEH90627.1"/>
    <property type="molecule type" value="Genomic_DNA"/>
</dbReference>
<dbReference type="Pfam" id="PF01381">
    <property type="entry name" value="HTH_3"/>
    <property type="match status" value="1"/>
</dbReference>
<accession>F7Y2T8</accession>
<sequence>MPRSAKMTYIKAESLRYGSCMDHGGLMTATQKRTYSRYAIEALGLFGKTIRLGRMQHRLTGQELAERIGVSRSTLQRIEKGDPKVEIGLMFEAAAIVGVKLFDADGKAITALTGRMDDRIALLPKHVYKAGKQVVDEF</sequence>
<dbReference type="SMART" id="SM00530">
    <property type="entry name" value="HTH_XRE"/>
    <property type="match status" value="1"/>
</dbReference>
<proteinExistence type="predicted"/>
<name>F7Y2T8_MESOW</name>
<dbReference type="Proteomes" id="UP000001623">
    <property type="component" value="Chromosome"/>
</dbReference>
<evidence type="ECO:0000259" key="1">
    <source>
        <dbReference type="PROSITE" id="PS50943"/>
    </source>
</evidence>
<dbReference type="InterPro" id="IPR010982">
    <property type="entry name" value="Lambda_DNA-bd_dom_sf"/>
</dbReference>